<evidence type="ECO:0000256" key="9">
    <source>
        <dbReference type="ARBA" id="ARBA00022842"/>
    </source>
</evidence>
<comment type="subunit">
    <text evidence="4">Dimer of alpha and beta chains. A typical microtubule is a hollow water-filled tube with an outer diameter of 25 nm and an inner diameter of 15 nM. Alpha-beta heterodimers associate head-to-tail to form protofilaments running lengthwise along the microtubule wall with the beta-tubulin subunit facing the microtubule plus end conferring a structural polarity. Microtubules usually have 13 protofilaments but different protofilament numbers can be found in some organisms and specialized cells.</text>
</comment>
<organism evidence="14 15">
    <name type="scientific">Olea europaea subsp. europaea</name>
    <dbReference type="NCBI Taxonomy" id="158383"/>
    <lineage>
        <taxon>Eukaryota</taxon>
        <taxon>Viridiplantae</taxon>
        <taxon>Streptophyta</taxon>
        <taxon>Embryophyta</taxon>
        <taxon>Tracheophyta</taxon>
        <taxon>Spermatophyta</taxon>
        <taxon>Magnoliopsida</taxon>
        <taxon>eudicotyledons</taxon>
        <taxon>Gunneridae</taxon>
        <taxon>Pentapetalae</taxon>
        <taxon>asterids</taxon>
        <taxon>lamiids</taxon>
        <taxon>Lamiales</taxon>
        <taxon>Oleaceae</taxon>
        <taxon>Oleeae</taxon>
        <taxon>Olea</taxon>
    </lineage>
</organism>
<dbReference type="Gramene" id="OE9A059259T1">
    <property type="protein sequence ID" value="OE9A059259C1"/>
    <property type="gene ID" value="OE9A059259"/>
</dbReference>
<dbReference type="InterPro" id="IPR018316">
    <property type="entry name" value="Tubulin/FtsZ_2-layer-sand-dom"/>
</dbReference>
<dbReference type="InterPro" id="IPR002453">
    <property type="entry name" value="Beta_tubulin"/>
</dbReference>
<accession>A0A8S0QYR2</accession>
<dbReference type="InterPro" id="IPR008280">
    <property type="entry name" value="Tub_FtsZ_C"/>
</dbReference>
<dbReference type="PANTHER" id="PTHR11588">
    <property type="entry name" value="TUBULIN"/>
    <property type="match status" value="1"/>
</dbReference>
<keyword evidence="9" id="KW-0460">Magnesium</keyword>
<dbReference type="GO" id="GO:0003924">
    <property type="term" value="F:GTPase activity"/>
    <property type="evidence" value="ECO:0007669"/>
    <property type="project" value="InterPro"/>
</dbReference>
<proteinExistence type="inferred from homology"/>
<dbReference type="OrthoDB" id="6073114at2759"/>
<dbReference type="InterPro" id="IPR037103">
    <property type="entry name" value="Tubulin/FtsZ-like_C"/>
</dbReference>
<keyword evidence="5" id="KW-0963">Cytoplasm</keyword>
<evidence type="ECO:0000256" key="7">
    <source>
        <dbReference type="ARBA" id="ARBA00022723"/>
    </source>
</evidence>
<dbReference type="Gene3D" id="3.40.50.1440">
    <property type="entry name" value="Tubulin/FtsZ, GTPase domain"/>
    <property type="match status" value="1"/>
</dbReference>
<dbReference type="InterPro" id="IPR000217">
    <property type="entry name" value="Tubulin"/>
</dbReference>
<comment type="caution">
    <text evidence="14">The sequence shown here is derived from an EMBL/GenBank/DDBJ whole genome shotgun (WGS) entry which is preliminary data.</text>
</comment>
<evidence type="ECO:0000256" key="2">
    <source>
        <dbReference type="ARBA" id="ARBA00004245"/>
    </source>
</evidence>
<dbReference type="GO" id="GO:0007017">
    <property type="term" value="P:microtubule-based process"/>
    <property type="evidence" value="ECO:0007669"/>
    <property type="project" value="InterPro"/>
</dbReference>
<sequence>MSGVTCCLLFPGQLNSDLRKLTVNLIPFPYLHFFMVGFAPLTSCSSQQYRAVAVPKLTVWDSKNLMCAADPHHGRYLTAPAMFRGKMSTKEVEEQMINVQNKNSPYFVKWIPNNVKSSVCAIPLEGFQWHPPSSGIQPPFRKCSEE</sequence>
<dbReference type="InterPro" id="IPR036525">
    <property type="entry name" value="Tubulin/FtsZ_GTPase_sf"/>
</dbReference>
<dbReference type="FunFam" id="3.30.1330.20:FF:000009">
    <property type="entry name" value="Tubulin beta chain"/>
    <property type="match status" value="1"/>
</dbReference>
<dbReference type="Gene3D" id="3.30.1330.20">
    <property type="entry name" value="Tubulin/FtsZ, C-terminal domain"/>
    <property type="match status" value="1"/>
</dbReference>
<comment type="cofactor">
    <cofactor evidence="1">
        <name>Mg(2+)</name>
        <dbReference type="ChEBI" id="CHEBI:18420"/>
    </cofactor>
</comment>
<keyword evidence="10" id="KW-0342">GTP-binding</keyword>
<keyword evidence="11" id="KW-0206">Cytoskeleton</keyword>
<keyword evidence="6" id="KW-0493">Microtubule</keyword>
<dbReference type="AlphaFoldDB" id="A0A8S0QYR2"/>
<evidence type="ECO:0000256" key="10">
    <source>
        <dbReference type="ARBA" id="ARBA00023134"/>
    </source>
</evidence>
<evidence type="ECO:0000259" key="13">
    <source>
        <dbReference type="SMART" id="SM00865"/>
    </source>
</evidence>
<dbReference type="EMBL" id="CACTIH010001989">
    <property type="protein sequence ID" value="CAA2970940.1"/>
    <property type="molecule type" value="Genomic_DNA"/>
</dbReference>
<evidence type="ECO:0000256" key="4">
    <source>
        <dbReference type="ARBA" id="ARBA00011747"/>
    </source>
</evidence>
<dbReference type="GO" id="GO:0005874">
    <property type="term" value="C:microtubule"/>
    <property type="evidence" value="ECO:0007669"/>
    <property type="project" value="UniProtKB-KW"/>
</dbReference>
<evidence type="ECO:0000313" key="15">
    <source>
        <dbReference type="Proteomes" id="UP000594638"/>
    </source>
</evidence>
<feature type="domain" description="Tubulin/FtsZ 2-layer sandwich" evidence="13">
    <location>
        <begin position="14"/>
        <end position="134"/>
    </location>
</feature>
<evidence type="ECO:0000256" key="5">
    <source>
        <dbReference type="ARBA" id="ARBA00022490"/>
    </source>
</evidence>
<evidence type="ECO:0000256" key="11">
    <source>
        <dbReference type="ARBA" id="ARBA00023212"/>
    </source>
</evidence>
<evidence type="ECO:0000256" key="1">
    <source>
        <dbReference type="ARBA" id="ARBA00001946"/>
    </source>
</evidence>
<keyword evidence="7" id="KW-0479">Metal-binding</keyword>
<evidence type="ECO:0000256" key="8">
    <source>
        <dbReference type="ARBA" id="ARBA00022741"/>
    </source>
</evidence>
<name>A0A8S0QYR2_OLEEU</name>
<dbReference type="GO" id="GO:0005200">
    <property type="term" value="F:structural constituent of cytoskeleton"/>
    <property type="evidence" value="ECO:0007669"/>
    <property type="project" value="InterPro"/>
</dbReference>
<comment type="function">
    <text evidence="12">Tubulin is the major constituent of microtubules, a cylinder consisting of laterally associated linear protofilaments composed of alpha- and beta-tubulin heterodimers. Microtubules grow by the addition of GTP-tubulin dimers to the microtubule end, where a stabilizing cap forms. Below the cap, tubulin dimers are in GDP-bound state, owing to GTPase activity of alpha-tubulin.</text>
</comment>
<dbReference type="SMART" id="SM00865">
    <property type="entry name" value="Tubulin_C"/>
    <property type="match status" value="1"/>
</dbReference>
<dbReference type="SUPFAM" id="SSF55307">
    <property type="entry name" value="Tubulin C-terminal domain-like"/>
    <property type="match status" value="1"/>
</dbReference>
<evidence type="ECO:0000256" key="3">
    <source>
        <dbReference type="ARBA" id="ARBA00009636"/>
    </source>
</evidence>
<dbReference type="Proteomes" id="UP000594638">
    <property type="component" value="Unassembled WGS sequence"/>
</dbReference>
<keyword evidence="8" id="KW-0547">Nucleotide-binding</keyword>
<reference evidence="14 15" key="1">
    <citation type="submission" date="2019-12" db="EMBL/GenBank/DDBJ databases">
        <authorList>
            <person name="Alioto T."/>
            <person name="Alioto T."/>
            <person name="Gomez Garrido J."/>
        </authorList>
    </citation>
    <scope>NUCLEOTIDE SEQUENCE [LARGE SCALE GENOMIC DNA]</scope>
</reference>
<dbReference type="GO" id="GO:0005525">
    <property type="term" value="F:GTP binding"/>
    <property type="evidence" value="ECO:0007669"/>
    <property type="project" value="UniProtKB-KW"/>
</dbReference>
<evidence type="ECO:0000256" key="6">
    <source>
        <dbReference type="ARBA" id="ARBA00022701"/>
    </source>
</evidence>
<dbReference type="GO" id="GO:0046872">
    <property type="term" value="F:metal ion binding"/>
    <property type="evidence" value="ECO:0007669"/>
    <property type="project" value="UniProtKB-KW"/>
</dbReference>
<evidence type="ECO:0000313" key="14">
    <source>
        <dbReference type="EMBL" id="CAA2970940.1"/>
    </source>
</evidence>
<dbReference type="PRINTS" id="PR01163">
    <property type="entry name" value="BETATUBULIN"/>
</dbReference>
<comment type="similarity">
    <text evidence="3">Belongs to the tubulin family.</text>
</comment>
<comment type="subcellular location">
    <subcellularLocation>
        <location evidence="2">Cytoplasm</location>
        <location evidence="2">Cytoskeleton</location>
    </subcellularLocation>
</comment>
<gene>
    <name evidence="14" type="ORF">OLEA9_A059259</name>
</gene>
<evidence type="ECO:0000256" key="12">
    <source>
        <dbReference type="ARBA" id="ARBA00034296"/>
    </source>
</evidence>
<protein>
    <submittedName>
        <fullName evidence="14">Tubulin beta chain</fullName>
    </submittedName>
</protein>
<dbReference type="Pfam" id="PF03953">
    <property type="entry name" value="Tubulin_C"/>
    <property type="match status" value="1"/>
</dbReference>
<keyword evidence="15" id="KW-1185">Reference proteome</keyword>